<dbReference type="Proteomes" id="UP000199533">
    <property type="component" value="Unassembled WGS sequence"/>
</dbReference>
<gene>
    <name evidence="2" type="ORF">SAMN05216302_101215</name>
</gene>
<feature type="transmembrane region" description="Helical" evidence="1">
    <location>
        <begin position="9"/>
        <end position="34"/>
    </location>
</feature>
<evidence type="ECO:0000313" key="3">
    <source>
        <dbReference type="Proteomes" id="UP000199533"/>
    </source>
</evidence>
<proteinExistence type="predicted"/>
<keyword evidence="1" id="KW-0812">Transmembrane</keyword>
<dbReference type="EMBL" id="FOSP01000012">
    <property type="protein sequence ID" value="SFK67610.1"/>
    <property type="molecule type" value="Genomic_DNA"/>
</dbReference>
<dbReference type="AlphaFoldDB" id="A0A1I4BH41"/>
<protein>
    <submittedName>
        <fullName evidence="2">Uncharacterized protein</fullName>
    </submittedName>
</protein>
<keyword evidence="1" id="KW-1133">Transmembrane helix</keyword>
<evidence type="ECO:0000256" key="1">
    <source>
        <dbReference type="SAM" id="Phobius"/>
    </source>
</evidence>
<keyword evidence="1" id="KW-0472">Membrane</keyword>
<evidence type="ECO:0000313" key="2">
    <source>
        <dbReference type="EMBL" id="SFK67610.1"/>
    </source>
</evidence>
<reference evidence="3" key="1">
    <citation type="submission" date="2016-10" db="EMBL/GenBank/DDBJ databases">
        <authorList>
            <person name="Varghese N."/>
            <person name="Submissions S."/>
        </authorList>
    </citation>
    <scope>NUCLEOTIDE SEQUENCE [LARGE SCALE GENOMIC DNA]</scope>
    <source>
        <strain evidence="3">Nm69</strain>
    </source>
</reference>
<keyword evidence="3" id="KW-1185">Reference proteome</keyword>
<sequence length="35" mass="3838">MKTEKKTDLLLLNIIGVVALITAFSFMFLTPAAIL</sequence>
<name>A0A1I4BH41_9PROT</name>
<accession>A0A1I4BH41</accession>
<organism evidence="2 3">
    <name type="scientific">Nitrosomonas aestuarii</name>
    <dbReference type="NCBI Taxonomy" id="52441"/>
    <lineage>
        <taxon>Bacteria</taxon>
        <taxon>Pseudomonadati</taxon>
        <taxon>Pseudomonadota</taxon>
        <taxon>Betaproteobacteria</taxon>
        <taxon>Nitrosomonadales</taxon>
        <taxon>Nitrosomonadaceae</taxon>
        <taxon>Nitrosomonas</taxon>
    </lineage>
</organism>